<dbReference type="Proteomes" id="UP000198908">
    <property type="component" value="Unassembled WGS sequence"/>
</dbReference>
<proteinExistence type="predicted"/>
<reference evidence="2" key="1">
    <citation type="submission" date="2016-09" db="EMBL/GenBank/DDBJ databases">
        <authorList>
            <person name="Varghese N."/>
            <person name="Submissions S."/>
        </authorList>
    </citation>
    <scope>NUCLEOTIDE SEQUENCE [LARGE SCALE GENOMIC DNA]</scope>
    <source>
        <strain evidence="2">TNe-862</strain>
    </source>
</reference>
<name>A0A1G6ZEK9_9BURK</name>
<dbReference type="InterPro" id="IPR021350">
    <property type="entry name" value="DUF2968"/>
</dbReference>
<evidence type="ECO:0000313" key="1">
    <source>
        <dbReference type="EMBL" id="SDE00733.1"/>
    </source>
</evidence>
<dbReference type="Pfam" id="PF11180">
    <property type="entry name" value="DUF2968"/>
    <property type="match status" value="1"/>
</dbReference>
<accession>A0A1G6ZEK9</accession>
<dbReference type="AlphaFoldDB" id="A0A1G6ZEK9"/>
<evidence type="ECO:0000313" key="2">
    <source>
        <dbReference type="Proteomes" id="UP000198908"/>
    </source>
</evidence>
<protein>
    <submittedName>
        <fullName evidence="1">Uncharacterized protein</fullName>
    </submittedName>
</protein>
<dbReference type="EMBL" id="FMYQ01000030">
    <property type="protein sequence ID" value="SDE00733.1"/>
    <property type="molecule type" value="Genomic_DNA"/>
</dbReference>
<dbReference type="RefSeq" id="WP_092003474.1">
    <property type="nucleotide sequence ID" value="NZ_FMYQ01000030.1"/>
</dbReference>
<organism evidence="1 2">
    <name type="scientific">Paraburkholderia lycopersici</name>
    <dbReference type="NCBI Taxonomy" id="416944"/>
    <lineage>
        <taxon>Bacteria</taxon>
        <taxon>Pseudomonadati</taxon>
        <taxon>Pseudomonadota</taxon>
        <taxon>Betaproteobacteria</taxon>
        <taxon>Burkholderiales</taxon>
        <taxon>Burkholderiaceae</taxon>
        <taxon>Paraburkholderia</taxon>
    </lineage>
</organism>
<keyword evidence="2" id="KW-1185">Reference proteome</keyword>
<gene>
    <name evidence="1" type="ORF">SAMN05421548_13044</name>
</gene>
<sequence length="32" mass="3793">MLMQLIHDSLLVELRMTYNASYGASPFFYPQR</sequence>